<keyword evidence="3" id="KW-1185">Reference proteome</keyword>
<feature type="transmembrane region" description="Helical" evidence="1">
    <location>
        <begin position="184"/>
        <end position="202"/>
    </location>
</feature>
<feature type="transmembrane region" description="Helical" evidence="1">
    <location>
        <begin position="56"/>
        <end position="76"/>
    </location>
</feature>
<feature type="transmembrane region" description="Helical" evidence="1">
    <location>
        <begin position="222"/>
        <end position="244"/>
    </location>
</feature>
<feature type="transmembrane region" description="Helical" evidence="1">
    <location>
        <begin position="12"/>
        <end position="36"/>
    </location>
</feature>
<keyword evidence="1" id="KW-0472">Membrane</keyword>
<dbReference type="AlphaFoldDB" id="A9HWN3"/>
<name>A9HWN3_BORPD</name>
<dbReference type="InterPro" id="IPR021260">
    <property type="entry name" value="Amj"/>
</dbReference>
<accession>A9HWN3</accession>
<feature type="transmembrane region" description="Helical" evidence="1">
    <location>
        <begin position="85"/>
        <end position="106"/>
    </location>
</feature>
<feature type="transmembrane region" description="Helical" evidence="1">
    <location>
        <begin position="147"/>
        <end position="172"/>
    </location>
</feature>
<evidence type="ECO:0000313" key="2">
    <source>
        <dbReference type="EMBL" id="CAP40519.1"/>
    </source>
</evidence>
<dbReference type="Pfam" id="PF10997">
    <property type="entry name" value="Amj"/>
    <property type="match status" value="1"/>
</dbReference>
<dbReference type="EMBL" id="AM902716">
    <property type="protein sequence ID" value="CAP40519.1"/>
    <property type="molecule type" value="Genomic_DNA"/>
</dbReference>
<evidence type="ECO:0000256" key="1">
    <source>
        <dbReference type="SAM" id="Phobius"/>
    </source>
</evidence>
<reference evidence="2 3" key="1">
    <citation type="journal article" date="2008" name="BMC Genomics">
        <title>The missing link: Bordetella petrii is endowed with both the metabolic versatility of environmental bacteria and virulence traits of pathogenic Bordetellae.</title>
        <authorList>
            <person name="Gross R."/>
            <person name="Guzman C.A."/>
            <person name="Sebaihia M."/>
            <person name="Martins Dos Santos V.A."/>
            <person name="Pieper D.H."/>
            <person name="Koebnik R."/>
            <person name="Lechner M."/>
            <person name="Bartels D."/>
            <person name="Buhrmester J."/>
            <person name="Choudhuri J.V."/>
            <person name="Ebensen T."/>
            <person name="Gaigalat L."/>
            <person name="Herrmann S."/>
            <person name="Khachane A.N."/>
            <person name="Larisch C."/>
            <person name="Link S."/>
            <person name="Linke B."/>
            <person name="Meyer F."/>
            <person name="Mormann S."/>
            <person name="Nakunst D."/>
            <person name="Rueckert C."/>
            <person name="Schneiker-Bekel S."/>
            <person name="Schulze K."/>
            <person name="Vorhoelter F.J."/>
            <person name="Yevsa T."/>
            <person name="Engle J.T."/>
            <person name="Goldman W.E."/>
            <person name="Puehler A."/>
            <person name="Goebel U.B."/>
            <person name="Goesmann A."/>
            <person name="Bloecker H."/>
            <person name="Kaiser O."/>
            <person name="Martinez-Arias R."/>
        </authorList>
    </citation>
    <scope>NUCLEOTIDE SEQUENCE [LARGE SCALE GENOMIC DNA]</scope>
    <source>
        <strain evidence="3">ATCC BAA-461 / DSM 12804 / CCUG 43448 / CIP 107267 / Se-1111R</strain>
    </source>
</reference>
<evidence type="ECO:0000313" key="3">
    <source>
        <dbReference type="Proteomes" id="UP000001225"/>
    </source>
</evidence>
<protein>
    <submittedName>
        <fullName evidence="2">Membrane protein, putative</fullName>
    </submittedName>
</protein>
<gene>
    <name evidence="2" type="ordered locus">Bpet0188</name>
</gene>
<organism evidence="2 3">
    <name type="scientific">Bordetella petrii (strain ATCC BAA-461 / DSM 12804 / CCUG 43448 / CIP 107267 / Se-1111R)</name>
    <dbReference type="NCBI Taxonomy" id="340100"/>
    <lineage>
        <taxon>Bacteria</taxon>
        <taxon>Pseudomonadati</taxon>
        <taxon>Pseudomonadota</taxon>
        <taxon>Betaproteobacteria</taxon>
        <taxon>Burkholderiales</taxon>
        <taxon>Alcaligenaceae</taxon>
        <taxon>Bordetella</taxon>
    </lineage>
</organism>
<dbReference type="STRING" id="94624.Bpet0188"/>
<proteinExistence type="predicted"/>
<dbReference type="KEGG" id="bpt:Bpet0188"/>
<sequence length="245" mass="26975">MLGAFRHAFPLAMTLLMLLVVASFSAIHLLEFLSYYARVAGSLAGKAVTGYAIQNATTTVTRFFYLALMPMLGFLIDRSLPRQHYLYMGLGALFGATALSLLAYSLRRRWIVLLANFITRNEGRPRLTLADLRGELDRGQHHAPASIMPLAAAVFFCYALGVLLSYYFALVFHDYRSTISQLSGIINGAATVLLTFILEPRIARIVDSHAPGRVYAAVQRMLLGRLLAVGIAAPATFYVICSAFF</sequence>
<keyword evidence="1" id="KW-1133">Transmembrane helix</keyword>
<dbReference type="Proteomes" id="UP000001225">
    <property type="component" value="Chromosome"/>
</dbReference>
<keyword evidence="1" id="KW-0812">Transmembrane</keyword>